<feature type="region of interest" description="Disordered" evidence="1">
    <location>
        <begin position="1"/>
        <end position="39"/>
    </location>
</feature>
<dbReference type="EMBL" id="WIGN01000126">
    <property type="protein sequence ID" value="KAF6807985.1"/>
    <property type="molecule type" value="Genomic_DNA"/>
</dbReference>
<evidence type="ECO:0000313" key="3">
    <source>
        <dbReference type="Proteomes" id="UP000652219"/>
    </source>
</evidence>
<evidence type="ECO:0000256" key="1">
    <source>
        <dbReference type="SAM" id="MobiDB-lite"/>
    </source>
</evidence>
<name>A0A8H6J7J7_9PEZI</name>
<evidence type="ECO:0000313" key="2">
    <source>
        <dbReference type="EMBL" id="KAF6807985.1"/>
    </source>
</evidence>
<reference evidence="2 3" key="1">
    <citation type="journal article" date="2020" name="Phytopathology">
        <title>Genome Sequence Resources of Colletotrichum truncatum, C. plurivorum, C. musicola, and C. sojae: Four Species Pathogenic to Soybean (Glycine max).</title>
        <authorList>
            <person name="Rogerio F."/>
            <person name="Boufleur T.R."/>
            <person name="Ciampi-Guillardi M."/>
            <person name="Sukno S.A."/>
            <person name="Thon M.R."/>
            <person name="Massola Junior N.S."/>
            <person name="Baroncelli R."/>
        </authorList>
    </citation>
    <scope>NUCLEOTIDE SEQUENCE [LARGE SCALE GENOMIC DNA]</scope>
    <source>
        <strain evidence="2 3">LFN0009</strain>
    </source>
</reference>
<dbReference type="AlphaFoldDB" id="A0A8H6J7J7"/>
<proteinExistence type="predicted"/>
<keyword evidence="3" id="KW-1185">Reference proteome</keyword>
<sequence>MPPRNKHATNQTHVSAGIPNHHPRSPRSNPSYRAAEPRLSDFHPDNLVDRIRLVIVHIRHIHPHPLRQAKPKHSGLLTPYASNRDEGAMPCLASSSCALGRTAGHAFYMSFGRMDTDCTVASLVSYGQQAGRTACRYCLPAAAVDAPAMHPYSRPPASGLTADLPAYVTAITLRLAVYSCLVGDSTRNSAATRTIRGCPPVDTPELLEAVGRPRTTNQWQVSAVLRPYFAFRPFAVLSPGTSRIDRPRDETGSGPTCPIHLLLDHHGTDTHRQQLQASHFTGLR</sequence>
<gene>
    <name evidence="2" type="ORF">CSOJ01_07835</name>
</gene>
<comment type="caution">
    <text evidence="2">The sequence shown here is derived from an EMBL/GenBank/DDBJ whole genome shotgun (WGS) entry which is preliminary data.</text>
</comment>
<dbReference type="Proteomes" id="UP000652219">
    <property type="component" value="Unassembled WGS sequence"/>
</dbReference>
<accession>A0A8H6J7J7</accession>
<organism evidence="2 3">
    <name type="scientific">Colletotrichum sojae</name>
    <dbReference type="NCBI Taxonomy" id="2175907"/>
    <lineage>
        <taxon>Eukaryota</taxon>
        <taxon>Fungi</taxon>
        <taxon>Dikarya</taxon>
        <taxon>Ascomycota</taxon>
        <taxon>Pezizomycotina</taxon>
        <taxon>Sordariomycetes</taxon>
        <taxon>Hypocreomycetidae</taxon>
        <taxon>Glomerellales</taxon>
        <taxon>Glomerellaceae</taxon>
        <taxon>Colletotrichum</taxon>
        <taxon>Colletotrichum orchidearum species complex</taxon>
    </lineage>
</organism>
<protein>
    <submittedName>
        <fullName evidence="2">Uncharacterized protein</fullName>
    </submittedName>
</protein>